<name>A6J8G9_RAT</name>
<dbReference type="AlphaFoldDB" id="A6J8G9"/>
<evidence type="ECO:0000256" key="2">
    <source>
        <dbReference type="ARBA" id="ARBA00023157"/>
    </source>
</evidence>
<reference evidence="7 8" key="1">
    <citation type="submission" date="2005-09" db="EMBL/GenBank/DDBJ databases">
        <authorList>
            <person name="Mural R.J."/>
            <person name="Li P.W."/>
            <person name="Adams M.D."/>
            <person name="Amanatides P.G."/>
            <person name="Baden-Tillson H."/>
            <person name="Barnstead M."/>
            <person name="Chin S.H."/>
            <person name="Dew I."/>
            <person name="Evans C.A."/>
            <person name="Ferriera S."/>
            <person name="Flanigan M."/>
            <person name="Fosler C."/>
            <person name="Glodek A."/>
            <person name="Gu Z."/>
            <person name="Holt R.A."/>
            <person name="Jennings D."/>
            <person name="Kraft C.L."/>
            <person name="Lu F."/>
            <person name="Nguyen T."/>
            <person name="Nusskern D.R."/>
            <person name="Pfannkoch C.M."/>
            <person name="Sitter C."/>
            <person name="Sutton G.G."/>
            <person name="Venter J.C."/>
            <person name="Wang Z."/>
            <person name="Woodage T."/>
            <person name="Zheng X.H."/>
            <person name="Zhong F."/>
        </authorList>
    </citation>
    <scope>NUCLEOTIDE SEQUENCE [LARGE SCALE GENOMIC DNA]</scope>
    <source>
        <strain>BN</strain>
        <strain evidence="8">Sprague-Dawley</strain>
    </source>
</reference>
<dbReference type="InterPro" id="IPR036179">
    <property type="entry name" value="Ig-like_dom_sf"/>
</dbReference>
<dbReference type="Pfam" id="PF00047">
    <property type="entry name" value="ig"/>
    <property type="match status" value="1"/>
</dbReference>
<dbReference type="SMART" id="SM00409">
    <property type="entry name" value="IG"/>
    <property type="match status" value="1"/>
</dbReference>
<dbReference type="EMBL" id="CH473979">
    <property type="protein sequence ID" value="EDM08265.1"/>
    <property type="molecule type" value="Genomic_DNA"/>
</dbReference>
<evidence type="ECO:0000259" key="6">
    <source>
        <dbReference type="PROSITE" id="PS50835"/>
    </source>
</evidence>
<proteinExistence type="inferred from homology"/>
<evidence type="ECO:0000256" key="1">
    <source>
        <dbReference type="ARBA" id="ARBA00022729"/>
    </source>
</evidence>
<dbReference type="InterPro" id="IPR003599">
    <property type="entry name" value="Ig_sub"/>
</dbReference>
<dbReference type="PROSITE" id="PS50835">
    <property type="entry name" value="IG_LIKE"/>
    <property type="match status" value="1"/>
</dbReference>
<dbReference type="InterPro" id="IPR003598">
    <property type="entry name" value="Ig_sub2"/>
</dbReference>
<dbReference type="SUPFAM" id="SSF48726">
    <property type="entry name" value="Immunoglobulin"/>
    <property type="match status" value="2"/>
</dbReference>
<feature type="domain" description="Ig-like" evidence="6">
    <location>
        <begin position="48"/>
        <end position="132"/>
    </location>
</feature>
<keyword evidence="2" id="KW-1015">Disulfide bond</keyword>
<gene>
    <name evidence="7" type="ORF">rCG_53857</name>
</gene>
<dbReference type="InterPro" id="IPR052598">
    <property type="entry name" value="IgSF_CEA-related"/>
</dbReference>
<dbReference type="FunFam" id="2.60.40.10:FF:000244">
    <property type="entry name" value="carcinoembryonic antigen-related cell adhesion molecule 16"/>
    <property type="match status" value="1"/>
</dbReference>
<dbReference type="Gene3D" id="2.60.40.10">
    <property type="entry name" value="Immunoglobulins"/>
    <property type="match status" value="2"/>
</dbReference>
<keyword evidence="4" id="KW-0393">Immunoglobulin domain</keyword>
<evidence type="ECO:0000256" key="3">
    <source>
        <dbReference type="ARBA" id="ARBA00023180"/>
    </source>
</evidence>
<dbReference type="InterPro" id="IPR013783">
    <property type="entry name" value="Ig-like_fold"/>
</dbReference>
<dbReference type="SMART" id="SM00408">
    <property type="entry name" value="IGc2"/>
    <property type="match status" value="1"/>
</dbReference>
<dbReference type="InterPro" id="IPR007110">
    <property type="entry name" value="Ig-like_dom"/>
</dbReference>
<organism evidence="7 8">
    <name type="scientific">Rattus norvegicus</name>
    <name type="common">Rat</name>
    <dbReference type="NCBI Taxonomy" id="10116"/>
    <lineage>
        <taxon>Eukaryota</taxon>
        <taxon>Metazoa</taxon>
        <taxon>Chordata</taxon>
        <taxon>Craniata</taxon>
        <taxon>Vertebrata</taxon>
        <taxon>Euteleostomi</taxon>
        <taxon>Mammalia</taxon>
        <taxon>Eutheria</taxon>
        <taxon>Euarchontoglires</taxon>
        <taxon>Glires</taxon>
        <taxon>Rodentia</taxon>
        <taxon>Myomorpha</taxon>
        <taxon>Muroidea</taxon>
        <taxon>Muridae</taxon>
        <taxon>Murinae</taxon>
        <taxon>Rattus</taxon>
    </lineage>
</organism>
<accession>A6J8G9</accession>
<dbReference type="CDD" id="cd05740">
    <property type="entry name" value="IgI_hCEACAM_2_4_6_like"/>
    <property type="match status" value="1"/>
</dbReference>
<comment type="similarity">
    <text evidence="5">Belongs to the immunoglobulin superfamily. CEA family.</text>
</comment>
<evidence type="ECO:0000256" key="5">
    <source>
        <dbReference type="ARBA" id="ARBA00038222"/>
    </source>
</evidence>
<evidence type="ECO:0000313" key="7">
    <source>
        <dbReference type="EMBL" id="EDM08265.1"/>
    </source>
</evidence>
<dbReference type="Proteomes" id="UP000234681">
    <property type="component" value="Chromosome 1"/>
</dbReference>
<evidence type="ECO:0000256" key="4">
    <source>
        <dbReference type="ARBA" id="ARBA00023319"/>
    </source>
</evidence>
<keyword evidence="3" id="KW-0325">Glycoprotein</keyword>
<sequence length="136" mass="15349">MVHLNGSMLIQNVTENDAGLYMLEILHKDFKTERAYVQVHVNNPVSWPFVRVTDTMVRVQSSVVFTCFSTDPGVSIRWLFNKQSLQLTGRMTLSPSKCKLSIDPVRREDAGKYQCEVSNPVSSKTSLPVSLTVIEE</sequence>
<keyword evidence="1" id="KW-0732">Signal</keyword>
<evidence type="ECO:0000313" key="8">
    <source>
        <dbReference type="Proteomes" id="UP000234681"/>
    </source>
</evidence>
<dbReference type="InterPro" id="IPR013151">
    <property type="entry name" value="Immunoglobulin_dom"/>
</dbReference>
<dbReference type="PANTHER" id="PTHR44337">
    <property type="entry name" value="CARCINOEMBRYONIC ANTIGEN-RELATED CELL ADHESION MOLECULE 8"/>
    <property type="match status" value="1"/>
</dbReference>
<protein>
    <submittedName>
        <fullName evidence="7">RCG53857</fullName>
    </submittedName>
</protein>
<dbReference type="PANTHER" id="PTHR44337:SF20">
    <property type="entry name" value="CARCINOEMBRYONIC ANTIGEN-RELATED CELL ADHESION MOLECULE 5-RELATED"/>
    <property type="match status" value="1"/>
</dbReference>